<evidence type="ECO:0000313" key="3">
    <source>
        <dbReference type="Proteomes" id="UP000694564"/>
    </source>
</evidence>
<dbReference type="Ensembl" id="ENSSVLT00005015340.1">
    <property type="protein sequence ID" value="ENSSVLP00005013860.1"/>
    <property type="gene ID" value="ENSSVLG00005011011.1"/>
</dbReference>
<proteinExistence type="predicted"/>
<keyword evidence="3" id="KW-1185">Reference proteome</keyword>
<dbReference type="Proteomes" id="UP000694564">
    <property type="component" value="Chromosome 8"/>
</dbReference>
<sequence length="180" mass="20121">MEPRMQVPVSSSSEDESPSLVTKRMPWKKPTKHSTPEDTALGWNPRPPKGTSQLLGSPVPARSSKDLMSHLTGVSPIATFRKRKLSTIRASEGTSLDYSAPGKDPPASASLAKQQQKKEARGAKSWQGNFGLPGIPDIARKKRQDRKEQEAVMQRVRQWEIHLLQEIEEAVHHKLFIQVE</sequence>
<protein>
    <submittedName>
        <fullName evidence="2">Coiled-coil domain containing 201</fullName>
    </submittedName>
</protein>
<reference evidence="2" key="1">
    <citation type="submission" date="2025-08" db="UniProtKB">
        <authorList>
            <consortium name="Ensembl"/>
        </authorList>
    </citation>
    <scope>IDENTIFICATION</scope>
</reference>
<feature type="region of interest" description="Disordered" evidence="1">
    <location>
        <begin position="90"/>
        <end position="147"/>
    </location>
</feature>
<name>A0A8D2CRM2_SCIVU</name>
<reference evidence="2" key="2">
    <citation type="submission" date="2025-09" db="UniProtKB">
        <authorList>
            <consortium name="Ensembl"/>
        </authorList>
    </citation>
    <scope>IDENTIFICATION</scope>
</reference>
<organism evidence="2 3">
    <name type="scientific">Sciurus vulgaris</name>
    <name type="common">Eurasian red squirrel</name>
    <dbReference type="NCBI Taxonomy" id="55149"/>
    <lineage>
        <taxon>Eukaryota</taxon>
        <taxon>Metazoa</taxon>
        <taxon>Chordata</taxon>
        <taxon>Craniata</taxon>
        <taxon>Vertebrata</taxon>
        <taxon>Euteleostomi</taxon>
        <taxon>Mammalia</taxon>
        <taxon>Eutheria</taxon>
        <taxon>Euarchontoglires</taxon>
        <taxon>Glires</taxon>
        <taxon>Rodentia</taxon>
        <taxon>Sciuromorpha</taxon>
        <taxon>Sciuridae</taxon>
        <taxon>Sciurinae</taxon>
        <taxon>Sciurini</taxon>
        <taxon>Sciurus</taxon>
    </lineage>
</organism>
<dbReference type="AlphaFoldDB" id="A0A8D2CRM2"/>
<accession>A0A8D2CRM2</accession>
<gene>
    <name evidence="2" type="primary">CCDC201</name>
</gene>
<dbReference type="GeneTree" id="ENSGT00490000044045"/>
<feature type="region of interest" description="Disordered" evidence="1">
    <location>
        <begin position="1"/>
        <end position="67"/>
    </location>
</feature>
<evidence type="ECO:0000256" key="1">
    <source>
        <dbReference type="SAM" id="MobiDB-lite"/>
    </source>
</evidence>
<evidence type="ECO:0000313" key="2">
    <source>
        <dbReference type="Ensembl" id="ENSSVLP00005013860.1"/>
    </source>
</evidence>